<protein>
    <submittedName>
        <fullName evidence="2">Uncharacterized protein</fullName>
    </submittedName>
</protein>
<dbReference type="Proteomes" id="UP001556367">
    <property type="component" value="Unassembled WGS sequence"/>
</dbReference>
<evidence type="ECO:0000313" key="3">
    <source>
        <dbReference type="Proteomes" id="UP001556367"/>
    </source>
</evidence>
<gene>
    <name evidence="2" type="ORF">HGRIS_001548</name>
</gene>
<proteinExistence type="predicted"/>
<keyword evidence="3" id="KW-1185">Reference proteome</keyword>
<feature type="region of interest" description="Disordered" evidence="1">
    <location>
        <begin position="1"/>
        <end position="20"/>
    </location>
</feature>
<feature type="compositionally biased region" description="Polar residues" evidence="1">
    <location>
        <begin position="1"/>
        <end position="12"/>
    </location>
</feature>
<dbReference type="EMBL" id="JASNQZ010000005">
    <property type="protein sequence ID" value="KAL0957771.1"/>
    <property type="molecule type" value="Genomic_DNA"/>
</dbReference>
<reference evidence="3" key="1">
    <citation type="submission" date="2024-06" db="EMBL/GenBank/DDBJ databases">
        <title>Multi-omics analyses provide insights into the biosynthesis of the anticancer antibiotic pleurotin in Hohenbuehelia grisea.</title>
        <authorList>
            <person name="Weaver J.A."/>
            <person name="Alberti F."/>
        </authorList>
    </citation>
    <scope>NUCLEOTIDE SEQUENCE [LARGE SCALE GENOMIC DNA]</scope>
    <source>
        <strain evidence="3">T-177</strain>
    </source>
</reference>
<comment type="caution">
    <text evidence="2">The sequence shown here is derived from an EMBL/GenBank/DDBJ whole genome shotgun (WGS) entry which is preliminary data.</text>
</comment>
<sequence>MQNWPPFSSDSFTDADMSVDQGPINHLVPEYISHQGATGRPSTPFHYQHHQTLSKADPIRELGPRLDFNVGPGAVFNDATMNEVHGNQTVYNAPVSYNQGDDLTKLRHVPTAGIRAQSQDGCLQGTRVALLERLQDWSLDQNAPRVYWLVGAAGAGKSALAWRARASRR</sequence>
<evidence type="ECO:0000256" key="1">
    <source>
        <dbReference type="SAM" id="MobiDB-lite"/>
    </source>
</evidence>
<organism evidence="2 3">
    <name type="scientific">Hohenbuehelia grisea</name>
    <dbReference type="NCBI Taxonomy" id="104357"/>
    <lineage>
        <taxon>Eukaryota</taxon>
        <taxon>Fungi</taxon>
        <taxon>Dikarya</taxon>
        <taxon>Basidiomycota</taxon>
        <taxon>Agaricomycotina</taxon>
        <taxon>Agaricomycetes</taxon>
        <taxon>Agaricomycetidae</taxon>
        <taxon>Agaricales</taxon>
        <taxon>Pleurotineae</taxon>
        <taxon>Pleurotaceae</taxon>
        <taxon>Hohenbuehelia</taxon>
    </lineage>
</organism>
<accession>A0ABR3JQF1</accession>
<name>A0ABR3JQF1_9AGAR</name>
<evidence type="ECO:0000313" key="2">
    <source>
        <dbReference type="EMBL" id="KAL0957771.1"/>
    </source>
</evidence>